<reference evidence="6" key="1">
    <citation type="submission" date="2019-09" db="EMBL/GenBank/DDBJ databases">
        <authorList>
            <person name="Jung D.-H."/>
        </authorList>
    </citation>
    <scope>NUCLEOTIDE SEQUENCE [LARGE SCALE GENOMIC DNA]</scope>
    <source>
        <strain evidence="6">JA-25</strain>
    </source>
</reference>
<dbReference type="InterPro" id="IPR003959">
    <property type="entry name" value="ATPase_AAA_core"/>
</dbReference>
<proteinExistence type="inferred from homology"/>
<dbReference type="InterPro" id="IPR050221">
    <property type="entry name" value="26S_Proteasome_ATPase"/>
</dbReference>
<evidence type="ECO:0000256" key="3">
    <source>
        <dbReference type="ARBA" id="ARBA00022840"/>
    </source>
</evidence>
<dbReference type="GO" id="GO:0005524">
    <property type="term" value="F:ATP binding"/>
    <property type="evidence" value="ECO:0007669"/>
    <property type="project" value="UniProtKB-KW"/>
</dbReference>
<keyword evidence="3 5" id="KW-0067">ATP-binding</keyword>
<dbReference type="SMART" id="SM00382">
    <property type="entry name" value="AAA"/>
    <property type="match status" value="1"/>
</dbReference>
<comment type="similarity">
    <text evidence="1">Belongs to the AAA ATPase family.</text>
</comment>
<comment type="caution">
    <text evidence="5">The sequence shown here is derived from an EMBL/GenBank/DDBJ whole genome shotgun (WGS) entry which is preliminary data.</text>
</comment>
<evidence type="ECO:0000313" key="5">
    <source>
        <dbReference type="EMBL" id="NID10645.1"/>
    </source>
</evidence>
<dbReference type="SUPFAM" id="SSF52540">
    <property type="entry name" value="P-loop containing nucleoside triphosphate hydrolases"/>
    <property type="match status" value="1"/>
</dbReference>
<organism evidence="5 6">
    <name type="scientific">Fibrivirga algicola</name>
    <dbReference type="NCBI Taxonomy" id="2950420"/>
    <lineage>
        <taxon>Bacteria</taxon>
        <taxon>Pseudomonadati</taxon>
        <taxon>Bacteroidota</taxon>
        <taxon>Cytophagia</taxon>
        <taxon>Cytophagales</taxon>
        <taxon>Spirosomataceae</taxon>
        <taxon>Fibrivirga</taxon>
    </lineage>
</organism>
<dbReference type="InterPro" id="IPR027417">
    <property type="entry name" value="P-loop_NTPase"/>
</dbReference>
<evidence type="ECO:0000313" key="6">
    <source>
        <dbReference type="Proteomes" id="UP000606008"/>
    </source>
</evidence>
<dbReference type="EMBL" id="WAEL01000003">
    <property type="protein sequence ID" value="NID10645.1"/>
    <property type="molecule type" value="Genomic_DNA"/>
</dbReference>
<protein>
    <submittedName>
        <fullName evidence="5">ATP-binding protein</fullName>
    </submittedName>
</protein>
<dbReference type="Gene3D" id="1.10.8.60">
    <property type="match status" value="1"/>
</dbReference>
<evidence type="ECO:0000259" key="4">
    <source>
        <dbReference type="SMART" id="SM00382"/>
    </source>
</evidence>
<dbReference type="CDD" id="cd19481">
    <property type="entry name" value="RecA-like_protease"/>
    <property type="match status" value="1"/>
</dbReference>
<dbReference type="PANTHER" id="PTHR23073">
    <property type="entry name" value="26S PROTEASOME REGULATORY SUBUNIT"/>
    <property type="match status" value="1"/>
</dbReference>
<sequence length="368" mass="41558">MYTELLKIIEGGLNKDSRKVANYARLLAENLSKEGEKKTAERILRVLQSNQAQPVYLDQVFTPPVDQETRLNIVDLIMPDSIDKVKLVFSDTMRSKLDAFIGRLQYRDQLQAAGVDLTTSLLLYGPPGCGKTTLAHYISQQTKLPLVVARLDSIVSSLLGNTSKNIRRVFEFASRQPCILFLDEFDAIAKARDDQHELGELKRVVNSLLQNIDEFIQSSQSNILIAATNHQELLDKAIWRRFNSVIEVANPGHAEVKSLMSMYLEKSTIDFDQQSRKWDSLVELLQGCSPADIKAICQNTIAQVIMGERKAVSYADVLLQFYYFKFHNAFSAKSLVEFLAQHDVAQKTISELVGISLRQVQNYLNPTN</sequence>
<dbReference type="Pfam" id="PF00004">
    <property type="entry name" value="AAA"/>
    <property type="match status" value="1"/>
</dbReference>
<dbReference type="InterPro" id="IPR003593">
    <property type="entry name" value="AAA+_ATPase"/>
</dbReference>
<evidence type="ECO:0000256" key="1">
    <source>
        <dbReference type="ARBA" id="ARBA00006914"/>
    </source>
</evidence>
<keyword evidence="6" id="KW-1185">Reference proteome</keyword>
<feature type="domain" description="AAA+ ATPase" evidence="4">
    <location>
        <begin position="117"/>
        <end position="252"/>
    </location>
</feature>
<dbReference type="Proteomes" id="UP000606008">
    <property type="component" value="Unassembled WGS sequence"/>
</dbReference>
<dbReference type="Gene3D" id="3.40.50.300">
    <property type="entry name" value="P-loop containing nucleotide triphosphate hydrolases"/>
    <property type="match status" value="1"/>
</dbReference>
<keyword evidence="2" id="KW-0547">Nucleotide-binding</keyword>
<accession>A0ABX0QE20</accession>
<evidence type="ECO:0000256" key="2">
    <source>
        <dbReference type="ARBA" id="ARBA00022741"/>
    </source>
</evidence>
<gene>
    <name evidence="5" type="ORF">F7231_10735</name>
</gene>
<name>A0ABX0QE20_9BACT</name>
<reference evidence="6" key="2">
    <citation type="submission" date="2023-07" db="EMBL/GenBank/DDBJ databases">
        <authorList>
            <person name="Jung D.-H."/>
        </authorList>
    </citation>
    <scope>NUCLEOTIDE SEQUENCE [LARGE SCALE GENOMIC DNA]</scope>
    <source>
        <strain evidence="6">JA-25</strain>
    </source>
</reference>